<gene>
    <name evidence="3" type="ORF">GGQ63_002493</name>
</gene>
<dbReference type="InterPro" id="IPR036514">
    <property type="entry name" value="SGNH_hydro_sf"/>
</dbReference>
<sequence>MNRRKPLLAAAASLVAIVIAAVGAALPARAETLTLVVLGDSLVAGYQLAPSDAFPARLEAALKARGHDVAVVNAGVSGDTATAGLERLDWSVGPEADAVIVELGANDMLRGLDPAVPRAALDKIMARLEERGLPVLLAGMRAAPNLGPDYAQRFDAIYPDLAARYDALLYPFFLDGVATVSGLNLADGMHPNPDGVGVIVERILPLVERLIERAR</sequence>
<keyword evidence="3" id="KW-0378">Hydrolase</keyword>
<dbReference type="RefSeq" id="WP_183856261.1">
    <property type="nucleotide sequence ID" value="NZ_JACHOO010000005.1"/>
</dbReference>
<evidence type="ECO:0000256" key="1">
    <source>
        <dbReference type="SAM" id="SignalP"/>
    </source>
</evidence>
<keyword evidence="1" id="KW-0732">Signal</keyword>
<feature type="signal peptide" evidence="1">
    <location>
        <begin position="1"/>
        <end position="30"/>
    </location>
</feature>
<dbReference type="GO" id="GO:0006629">
    <property type="term" value="P:lipid metabolic process"/>
    <property type="evidence" value="ECO:0007669"/>
    <property type="project" value="InterPro"/>
</dbReference>
<reference evidence="3 4" key="1">
    <citation type="submission" date="2020-08" db="EMBL/GenBank/DDBJ databases">
        <title>Genomic Encyclopedia of Type Strains, Phase IV (KMG-IV): sequencing the most valuable type-strain genomes for metagenomic binning, comparative biology and taxonomic classification.</title>
        <authorList>
            <person name="Goeker M."/>
        </authorList>
    </citation>
    <scope>NUCLEOTIDE SEQUENCE [LARGE SCALE GENOMIC DNA]</scope>
    <source>
        <strain evidence="3 4">DSM 16268</strain>
    </source>
</reference>
<proteinExistence type="predicted"/>
<comment type="caution">
    <text evidence="3">The sequence shown here is derived from an EMBL/GenBank/DDBJ whole genome shotgun (WGS) entry which is preliminary data.</text>
</comment>
<dbReference type="InterPro" id="IPR013830">
    <property type="entry name" value="SGNH_hydro"/>
</dbReference>
<dbReference type="GO" id="GO:0004622">
    <property type="term" value="F:phosphatidylcholine lysophospholipase activity"/>
    <property type="evidence" value="ECO:0007669"/>
    <property type="project" value="UniProtKB-EC"/>
</dbReference>
<dbReference type="PROSITE" id="PS01098">
    <property type="entry name" value="LIPASE_GDSL_SER"/>
    <property type="match status" value="1"/>
</dbReference>
<dbReference type="InterPro" id="IPR008265">
    <property type="entry name" value="Lipase_GDSL_AS"/>
</dbReference>
<accession>A0A7W9FMH7</accession>
<dbReference type="Gene3D" id="3.40.50.1110">
    <property type="entry name" value="SGNH hydrolase"/>
    <property type="match status" value="1"/>
</dbReference>
<dbReference type="InterPro" id="IPR051532">
    <property type="entry name" value="Ester_Hydrolysis_Enzymes"/>
</dbReference>
<protein>
    <submittedName>
        <fullName evidence="3">Acyl-CoA thioesterase-1</fullName>
        <ecNumber evidence="3">3.1.1.5</ecNumber>
        <ecNumber evidence="3">3.1.2.-</ecNumber>
    </submittedName>
</protein>
<dbReference type="PANTHER" id="PTHR30383">
    <property type="entry name" value="THIOESTERASE 1/PROTEASE 1/LYSOPHOSPHOLIPASE L1"/>
    <property type="match status" value="1"/>
</dbReference>
<organism evidence="3 4">
    <name type="scientific">Prosthecomicrobium pneumaticum</name>
    <dbReference type="NCBI Taxonomy" id="81895"/>
    <lineage>
        <taxon>Bacteria</taxon>
        <taxon>Pseudomonadati</taxon>
        <taxon>Pseudomonadota</taxon>
        <taxon>Alphaproteobacteria</taxon>
        <taxon>Hyphomicrobiales</taxon>
        <taxon>Kaistiaceae</taxon>
        <taxon>Prosthecomicrobium</taxon>
    </lineage>
</organism>
<dbReference type="PANTHER" id="PTHR30383:SF24">
    <property type="entry name" value="THIOESTERASE 1_PROTEASE 1_LYSOPHOSPHOLIPASE L1"/>
    <property type="match status" value="1"/>
</dbReference>
<feature type="chain" id="PRO_5031282936" evidence="1">
    <location>
        <begin position="31"/>
        <end position="215"/>
    </location>
</feature>
<feature type="domain" description="SGNH hydrolase-type esterase" evidence="2">
    <location>
        <begin position="37"/>
        <end position="195"/>
    </location>
</feature>
<keyword evidence="4" id="KW-1185">Reference proteome</keyword>
<evidence type="ECO:0000313" key="4">
    <source>
        <dbReference type="Proteomes" id="UP000523821"/>
    </source>
</evidence>
<dbReference type="SUPFAM" id="SSF52266">
    <property type="entry name" value="SGNH hydrolase"/>
    <property type="match status" value="1"/>
</dbReference>
<dbReference type="AlphaFoldDB" id="A0A7W9FMH7"/>
<dbReference type="EMBL" id="JACHOO010000005">
    <property type="protein sequence ID" value="MBB5753423.1"/>
    <property type="molecule type" value="Genomic_DNA"/>
</dbReference>
<evidence type="ECO:0000313" key="3">
    <source>
        <dbReference type="EMBL" id="MBB5753423.1"/>
    </source>
</evidence>
<evidence type="ECO:0000259" key="2">
    <source>
        <dbReference type="Pfam" id="PF13472"/>
    </source>
</evidence>
<dbReference type="Proteomes" id="UP000523821">
    <property type="component" value="Unassembled WGS sequence"/>
</dbReference>
<name>A0A7W9FMH7_9HYPH</name>
<dbReference type="EC" id="3.1.2.-" evidence="3"/>
<dbReference type="CDD" id="cd01822">
    <property type="entry name" value="Lysophospholipase_L1_like"/>
    <property type="match status" value="1"/>
</dbReference>
<dbReference type="EC" id="3.1.1.5" evidence="3"/>
<dbReference type="Pfam" id="PF13472">
    <property type="entry name" value="Lipase_GDSL_2"/>
    <property type="match status" value="1"/>
</dbReference>